<sequence length="292" mass="32019">MAMRRPAHARRQASVDYPKYLPLNSTTQQPPPLQPEMVSHAVVASDYDSDQGYVSDLPRVAPPIARTRAQLNLAVIQKWNSEVTDILSIAPYVTIYDWSSNSWQKSGVVGTLFICQLTPGDYGELRYRAIVLNRSGLDNFEAELRQSDRSRTAISGDFVEITREDPETGETKASAVYIYSEVGTSTEPSRKANAELMLDLAEAAKRSRDAAEAHARLPIPEPDLESTFIPSPGPLSMQLHSQPSPAPPIAPVASKPVDLLALLRAGTTQSDAESASRASIKSSIRSLSQFWR</sequence>
<dbReference type="Gene3D" id="2.30.29.30">
    <property type="entry name" value="Pleckstrin-homology domain (PH domain)/Phosphotyrosine-binding domain (PTB)"/>
    <property type="match status" value="1"/>
</dbReference>
<dbReference type="GO" id="GO:0000932">
    <property type="term" value="C:P-body"/>
    <property type="evidence" value="ECO:0007669"/>
    <property type="project" value="TreeGrafter"/>
</dbReference>
<accession>A0AAN7SW88</accession>
<evidence type="ECO:0000256" key="4">
    <source>
        <dbReference type="ARBA" id="ARBA00022664"/>
    </source>
</evidence>
<dbReference type="InterPro" id="IPR010334">
    <property type="entry name" value="Dcp1"/>
</dbReference>
<comment type="subcellular location">
    <subcellularLocation>
        <location evidence="1">Cytoplasm</location>
    </subcellularLocation>
</comment>
<dbReference type="GO" id="GO:0008047">
    <property type="term" value="F:enzyme activator activity"/>
    <property type="evidence" value="ECO:0007669"/>
    <property type="project" value="InterPro"/>
</dbReference>
<keyword evidence="6" id="KW-1185">Reference proteome</keyword>
<evidence type="ECO:0000313" key="5">
    <source>
        <dbReference type="EMBL" id="KAK5083174.1"/>
    </source>
</evidence>
<dbReference type="GO" id="GO:0031087">
    <property type="term" value="P:deadenylation-independent decapping of nuclear-transcribed mRNA"/>
    <property type="evidence" value="ECO:0007669"/>
    <property type="project" value="TreeGrafter"/>
</dbReference>
<comment type="similarity">
    <text evidence="2">Belongs to the DCP1 family.</text>
</comment>
<dbReference type="Pfam" id="PF06058">
    <property type="entry name" value="DCP1"/>
    <property type="match status" value="1"/>
</dbReference>
<dbReference type="InterPro" id="IPR011993">
    <property type="entry name" value="PH-like_dom_sf"/>
</dbReference>
<organism evidence="5 6">
    <name type="scientific">Lithohypha guttulata</name>
    <dbReference type="NCBI Taxonomy" id="1690604"/>
    <lineage>
        <taxon>Eukaryota</taxon>
        <taxon>Fungi</taxon>
        <taxon>Dikarya</taxon>
        <taxon>Ascomycota</taxon>
        <taxon>Pezizomycotina</taxon>
        <taxon>Eurotiomycetes</taxon>
        <taxon>Chaetothyriomycetidae</taxon>
        <taxon>Chaetothyriales</taxon>
        <taxon>Trichomeriaceae</taxon>
        <taxon>Lithohypha</taxon>
    </lineage>
</organism>
<dbReference type="GO" id="GO:0000290">
    <property type="term" value="P:deadenylation-dependent decapping of nuclear-transcribed mRNA"/>
    <property type="evidence" value="ECO:0007669"/>
    <property type="project" value="InterPro"/>
</dbReference>
<protein>
    <submittedName>
        <fullName evidence="5">Uncharacterized protein</fullName>
    </submittedName>
</protein>
<dbReference type="EMBL" id="JAVRRJ010000007">
    <property type="protein sequence ID" value="KAK5083174.1"/>
    <property type="molecule type" value="Genomic_DNA"/>
</dbReference>
<proteinExistence type="inferred from homology"/>
<reference evidence="5 6" key="1">
    <citation type="submission" date="2023-08" db="EMBL/GenBank/DDBJ databases">
        <title>Black Yeasts Isolated from many extreme environments.</title>
        <authorList>
            <person name="Coleine C."/>
            <person name="Stajich J.E."/>
            <person name="Selbmann L."/>
        </authorList>
    </citation>
    <scope>NUCLEOTIDE SEQUENCE [LARGE SCALE GENOMIC DNA]</scope>
    <source>
        <strain evidence="5 6">CCFEE 5910</strain>
    </source>
</reference>
<dbReference type="SUPFAM" id="SSF50729">
    <property type="entry name" value="PH domain-like"/>
    <property type="match status" value="1"/>
</dbReference>
<dbReference type="GO" id="GO:0003729">
    <property type="term" value="F:mRNA binding"/>
    <property type="evidence" value="ECO:0007669"/>
    <property type="project" value="TreeGrafter"/>
</dbReference>
<dbReference type="Proteomes" id="UP001309876">
    <property type="component" value="Unassembled WGS sequence"/>
</dbReference>
<evidence type="ECO:0000256" key="1">
    <source>
        <dbReference type="ARBA" id="ARBA00004496"/>
    </source>
</evidence>
<evidence type="ECO:0000256" key="2">
    <source>
        <dbReference type="ARBA" id="ARBA00008778"/>
    </source>
</evidence>
<comment type="caution">
    <text evidence="5">The sequence shown here is derived from an EMBL/GenBank/DDBJ whole genome shotgun (WGS) entry which is preliminary data.</text>
</comment>
<dbReference type="PANTHER" id="PTHR16290">
    <property type="entry name" value="TRANSCRIPTION FACTOR SMIF DECAPPING ENZYME DCP1"/>
    <property type="match status" value="1"/>
</dbReference>
<gene>
    <name evidence="5" type="ORF">LTR05_007058</name>
</gene>
<evidence type="ECO:0000313" key="6">
    <source>
        <dbReference type="Proteomes" id="UP001309876"/>
    </source>
</evidence>
<dbReference type="AlphaFoldDB" id="A0AAN7SW88"/>
<keyword evidence="3" id="KW-0963">Cytoplasm</keyword>
<name>A0AAN7SW88_9EURO</name>
<keyword evidence="4" id="KW-0507">mRNA processing</keyword>
<dbReference type="GO" id="GO:0006397">
    <property type="term" value="P:mRNA processing"/>
    <property type="evidence" value="ECO:0007669"/>
    <property type="project" value="UniProtKB-KW"/>
</dbReference>
<dbReference type="PANTHER" id="PTHR16290:SF0">
    <property type="entry name" value="DECAPPING PROTEIN 1, ISOFORM A"/>
    <property type="match status" value="1"/>
</dbReference>
<evidence type="ECO:0000256" key="3">
    <source>
        <dbReference type="ARBA" id="ARBA00022490"/>
    </source>
</evidence>